<evidence type="ECO:0000256" key="8">
    <source>
        <dbReference type="SAM" id="MobiDB-lite"/>
    </source>
</evidence>
<feature type="region of interest" description="Disordered" evidence="8">
    <location>
        <begin position="336"/>
        <end position="390"/>
    </location>
</feature>
<feature type="domain" description="Grh/CP2 DB" evidence="9">
    <location>
        <begin position="144"/>
        <end position="397"/>
    </location>
</feature>
<dbReference type="PROSITE" id="PS51968">
    <property type="entry name" value="GRH_CP2_DB"/>
    <property type="match status" value="1"/>
</dbReference>
<dbReference type="InterPro" id="IPR040167">
    <property type="entry name" value="TF_CP2-like"/>
</dbReference>
<dbReference type="InterPro" id="IPR013761">
    <property type="entry name" value="SAM/pointed_sf"/>
</dbReference>
<feature type="non-terminal residue" evidence="10">
    <location>
        <position position="1"/>
    </location>
</feature>
<dbReference type="Gene3D" id="1.10.150.50">
    <property type="entry name" value="Transcription Factor, Ets-1"/>
    <property type="match status" value="1"/>
</dbReference>
<evidence type="ECO:0000256" key="3">
    <source>
        <dbReference type="ARBA" id="ARBA00023015"/>
    </source>
</evidence>
<comment type="subcellular location">
    <subcellularLocation>
        <location evidence="1 7">Nucleus</location>
    </subcellularLocation>
</comment>
<evidence type="ECO:0000259" key="9">
    <source>
        <dbReference type="PROSITE" id="PS51968"/>
    </source>
</evidence>
<dbReference type="GO" id="GO:0001228">
    <property type="term" value="F:DNA-binding transcription activator activity, RNA polymerase II-specific"/>
    <property type="evidence" value="ECO:0007669"/>
    <property type="project" value="TreeGrafter"/>
</dbReference>
<keyword evidence="5" id="KW-0804">Transcription</keyword>
<dbReference type="GO" id="GO:0005634">
    <property type="term" value="C:nucleus"/>
    <property type="evidence" value="ECO:0007669"/>
    <property type="project" value="UniProtKB-SubCell"/>
</dbReference>
<dbReference type="Proteomes" id="UP000215902">
    <property type="component" value="Unassembled WGS sequence"/>
</dbReference>
<evidence type="ECO:0000313" key="10">
    <source>
        <dbReference type="EMBL" id="PAA73385.1"/>
    </source>
</evidence>
<feature type="compositionally biased region" description="Low complexity" evidence="8">
    <location>
        <begin position="34"/>
        <end position="49"/>
    </location>
</feature>
<dbReference type="STRING" id="282301.A0A267FHW8"/>
<dbReference type="Pfam" id="PF18016">
    <property type="entry name" value="SAM_3"/>
    <property type="match status" value="1"/>
</dbReference>
<keyword evidence="11" id="KW-1185">Reference proteome</keyword>
<dbReference type="InterPro" id="IPR057520">
    <property type="entry name" value="GRHL1/CP2_C"/>
</dbReference>
<gene>
    <name evidence="10" type="ORF">BOX15_Mlig024418g1</name>
</gene>
<dbReference type="PANTHER" id="PTHR11037">
    <property type="entry name" value="TRANSCRIPTION FACTOR CP2"/>
    <property type="match status" value="1"/>
</dbReference>
<feature type="region of interest" description="Disordered" evidence="8">
    <location>
        <begin position="34"/>
        <end position="56"/>
    </location>
</feature>
<feature type="compositionally biased region" description="Low complexity" evidence="8">
    <location>
        <begin position="474"/>
        <end position="483"/>
    </location>
</feature>
<keyword evidence="4 7" id="KW-0238">DNA-binding</keyword>
<dbReference type="OrthoDB" id="9996779at2759"/>
<keyword evidence="3" id="KW-0805">Transcription regulation</keyword>
<dbReference type="SUPFAM" id="SSF47769">
    <property type="entry name" value="SAM/Pointed domain"/>
    <property type="match status" value="1"/>
</dbReference>
<dbReference type="InterPro" id="IPR007604">
    <property type="entry name" value="CP2"/>
</dbReference>
<keyword evidence="6 7" id="KW-0539">Nucleus</keyword>
<feature type="region of interest" description="Disordered" evidence="8">
    <location>
        <begin position="440"/>
        <end position="499"/>
    </location>
</feature>
<dbReference type="EMBL" id="NIVC01001014">
    <property type="protein sequence ID" value="PAA73385.1"/>
    <property type="molecule type" value="Genomic_DNA"/>
</dbReference>
<dbReference type="PANTHER" id="PTHR11037:SF21">
    <property type="entry name" value="GEMINI, ISOFORM C"/>
    <property type="match status" value="1"/>
</dbReference>
<evidence type="ECO:0000256" key="4">
    <source>
        <dbReference type="ARBA" id="ARBA00023125"/>
    </source>
</evidence>
<reference evidence="10 11" key="1">
    <citation type="submission" date="2017-06" db="EMBL/GenBank/DDBJ databases">
        <title>A platform for efficient transgenesis in Macrostomum lignano, a flatworm model organism for stem cell research.</title>
        <authorList>
            <person name="Berezikov E."/>
        </authorList>
    </citation>
    <scope>NUCLEOTIDE SEQUENCE [LARGE SCALE GENOMIC DNA]</scope>
    <source>
        <strain evidence="10">DV1</strain>
        <tissue evidence="10">Whole organism</tissue>
    </source>
</reference>
<comment type="caution">
    <text evidence="10">The sequence shown here is derived from an EMBL/GenBank/DDBJ whole genome shotgun (WGS) entry which is preliminary data.</text>
</comment>
<comment type="similarity">
    <text evidence="2">Belongs to the grh/CP2 family. CP2 subfamily.</text>
</comment>
<proteinExistence type="inferred from homology"/>
<dbReference type="Pfam" id="PF04516">
    <property type="entry name" value="CP2"/>
    <property type="match status" value="1"/>
</dbReference>
<evidence type="ECO:0000313" key="11">
    <source>
        <dbReference type="Proteomes" id="UP000215902"/>
    </source>
</evidence>
<evidence type="ECO:0000256" key="7">
    <source>
        <dbReference type="PROSITE-ProRule" id="PRU01313"/>
    </source>
</evidence>
<name>A0A267FHW8_9PLAT</name>
<organism evidence="10 11">
    <name type="scientific">Macrostomum lignano</name>
    <dbReference type="NCBI Taxonomy" id="282301"/>
    <lineage>
        <taxon>Eukaryota</taxon>
        <taxon>Metazoa</taxon>
        <taxon>Spiralia</taxon>
        <taxon>Lophotrochozoa</taxon>
        <taxon>Platyhelminthes</taxon>
        <taxon>Rhabditophora</taxon>
        <taxon>Macrostomorpha</taxon>
        <taxon>Macrostomida</taxon>
        <taxon>Macrostomidae</taxon>
        <taxon>Macrostomum</taxon>
    </lineage>
</organism>
<dbReference type="InterPro" id="IPR041418">
    <property type="entry name" value="SAM_3"/>
</dbReference>
<evidence type="ECO:0000256" key="1">
    <source>
        <dbReference type="ARBA" id="ARBA00004123"/>
    </source>
</evidence>
<evidence type="ECO:0000256" key="6">
    <source>
        <dbReference type="ARBA" id="ARBA00023242"/>
    </source>
</evidence>
<protein>
    <recommendedName>
        <fullName evidence="9">Grh/CP2 DB domain-containing protein</fullName>
    </recommendedName>
</protein>
<evidence type="ECO:0000256" key="5">
    <source>
        <dbReference type="ARBA" id="ARBA00023163"/>
    </source>
</evidence>
<dbReference type="Pfam" id="PF25416">
    <property type="entry name" value="GRHL1_C"/>
    <property type="match status" value="1"/>
</dbReference>
<accession>A0A267FHW8</accession>
<evidence type="ECO:0000256" key="2">
    <source>
        <dbReference type="ARBA" id="ARBA00010852"/>
    </source>
</evidence>
<dbReference type="AlphaFoldDB" id="A0A267FHW8"/>
<feature type="compositionally biased region" description="Basic and acidic residues" evidence="8">
    <location>
        <begin position="336"/>
        <end position="358"/>
    </location>
</feature>
<sequence length="653" mass="70373">IIDIIAASADPGMAYAKSSTAATSSSGTIGGGIYTSSAVSSRQQHQQQSPRSMTPNTEWQMEDIDQGLAATFEGSLSGLGVDLSSSAFNMSDAIMSLSPGPVGGVGGAASAGRFISPEGSDSTNFSALERQLDLSSLARDGGSSNSKFQFVMAAGTSPAVKVNEEPLTYLNQGQPYEVKMNYNNTGEKSRLLKSVFRVSFHERRMQFMEKEHMDYWRQSRPGERILDVDAALSYNARQVYAVPSKINVAEVIWDGGYIDCDADGGNDSSNAMLSTGRQVNCGVFVKLHCISTEFTARKHGGEKGIPFRLQIDTFDHSAGDLLCSVAAQVKVFKPKGADRKHKTDREKVEKRSDAERSKYQPPLPYTPFLPLNVLSDGADSGGTGGDIDISGQRDVAAFSIGDLPRPAQQPLVRHHQQQQALAQAQAQYSGVSIKQEARCGGSSGVASASNRHSPSGFVGASGGGSGSDCDPKTPETSSAAGPSASPPEPLTNASSPQQVSDWLERNRFSPNLIRAFQQYNGADMLQLSRADLIEICGVGDGIRLCNAIMQRPCRARLLFYVGQETENVFHPVYLNQLTYPELFAKVTNLFQSDSDKITQILVSGPGDITVCISDEMVSHMLNESKYTLHVLSDTVNAGRFRIVMKEYQTCCDE</sequence>
<dbReference type="GO" id="GO:0000978">
    <property type="term" value="F:RNA polymerase II cis-regulatory region sequence-specific DNA binding"/>
    <property type="evidence" value="ECO:0007669"/>
    <property type="project" value="TreeGrafter"/>
</dbReference>